<dbReference type="SUPFAM" id="SSF53474">
    <property type="entry name" value="alpha/beta-Hydrolases"/>
    <property type="match status" value="1"/>
</dbReference>
<dbReference type="InterPro" id="IPR029058">
    <property type="entry name" value="AB_hydrolase_fold"/>
</dbReference>
<dbReference type="KEGG" id="dtm:BJL86_0736"/>
<accession>A0A173LJ33</accession>
<feature type="domain" description="AB hydrolase-1" evidence="2">
    <location>
        <begin position="39"/>
        <end position="143"/>
    </location>
</feature>
<name>A0A173LJ33_9ACTN</name>
<dbReference type="STRING" id="499555.BJL86_0736"/>
<keyword evidence="1 3" id="KW-0378">Hydrolase</keyword>
<evidence type="ECO:0000256" key="1">
    <source>
        <dbReference type="ARBA" id="ARBA00022801"/>
    </source>
</evidence>
<dbReference type="Gene3D" id="3.40.50.1820">
    <property type="entry name" value="alpha/beta hydrolase"/>
    <property type="match status" value="1"/>
</dbReference>
<dbReference type="OrthoDB" id="2987348at2"/>
<evidence type="ECO:0000313" key="3">
    <source>
        <dbReference type="EMBL" id="ANI91538.1"/>
    </source>
</evidence>
<dbReference type="Pfam" id="PF00561">
    <property type="entry name" value="Abhydrolase_1"/>
    <property type="match status" value="1"/>
</dbReference>
<reference evidence="3 4" key="1">
    <citation type="submission" date="2016-06" db="EMBL/GenBank/DDBJ databases">
        <title>Complete genome sequence of a saline-alkali tolerant type strain Dietzia timorensis ID05-A0528T.</title>
        <authorList>
            <person name="Wu X."/>
        </authorList>
    </citation>
    <scope>NUCLEOTIDE SEQUENCE [LARGE SCALE GENOMIC DNA]</scope>
    <source>
        <strain evidence="3 4">ID05-A0528</strain>
    </source>
</reference>
<sequence length="351" mass="39160">MEEAFGGKVRAAGSADGVTIAYLDCPPSTSDTPQSGTAPTIVLLHGFPHFHYTWHRQIPVLQEAGWRVLAPDMRGFGASSAPVGAQYYTPQPITGDIEAVLDDAGIGSDERVVLCGFDFGAGAAYDFCQLKPERVGAVVGFENPFVAAFGDHPPSQAFAAMAEKHFFHMHYFQEPGRAEASMDANARTFLERVFWALSADFHYLDVWKHPAGTDYLDALPEAPSLPWTWLSSEEMDRYEREFARTGFTGPLQWYRAIDAQWAERKAFERTTNPVPFYFVYSEHDPDLEGFHGREPLKKLDRYHDDVRAVRAVGRAGHLMHLEATDDVNRELLWCLRDVSEAGLLGAGVTDR</sequence>
<dbReference type="EMBL" id="CP015961">
    <property type="protein sequence ID" value="ANI91538.1"/>
    <property type="molecule type" value="Genomic_DNA"/>
</dbReference>
<dbReference type="PANTHER" id="PTHR43329">
    <property type="entry name" value="EPOXIDE HYDROLASE"/>
    <property type="match status" value="1"/>
</dbReference>
<protein>
    <submittedName>
        <fullName evidence="3">Bifunctional epoxide hydrolase 2</fullName>
    </submittedName>
</protein>
<evidence type="ECO:0000313" key="4">
    <source>
        <dbReference type="Proteomes" id="UP000186104"/>
    </source>
</evidence>
<dbReference type="RefSeq" id="WP_082908380.1">
    <property type="nucleotide sequence ID" value="NZ_CP015961.1"/>
</dbReference>
<evidence type="ECO:0000259" key="2">
    <source>
        <dbReference type="Pfam" id="PF00561"/>
    </source>
</evidence>
<proteinExistence type="predicted"/>
<keyword evidence="4" id="KW-1185">Reference proteome</keyword>
<gene>
    <name evidence="3" type="ORF">BJL86_0736</name>
</gene>
<dbReference type="Proteomes" id="UP000186104">
    <property type="component" value="Chromosome"/>
</dbReference>
<organism evidence="3 4">
    <name type="scientific">Dietzia timorensis</name>
    <dbReference type="NCBI Taxonomy" id="499555"/>
    <lineage>
        <taxon>Bacteria</taxon>
        <taxon>Bacillati</taxon>
        <taxon>Actinomycetota</taxon>
        <taxon>Actinomycetes</taxon>
        <taxon>Mycobacteriales</taxon>
        <taxon>Dietziaceae</taxon>
        <taxon>Dietzia</taxon>
    </lineage>
</organism>
<dbReference type="GO" id="GO:0016787">
    <property type="term" value="F:hydrolase activity"/>
    <property type="evidence" value="ECO:0007669"/>
    <property type="project" value="UniProtKB-KW"/>
</dbReference>
<dbReference type="InterPro" id="IPR000639">
    <property type="entry name" value="Epox_hydrolase-like"/>
</dbReference>
<dbReference type="AlphaFoldDB" id="A0A173LJ33"/>
<dbReference type="PRINTS" id="PR00412">
    <property type="entry name" value="EPOXHYDRLASE"/>
</dbReference>
<dbReference type="InterPro" id="IPR000073">
    <property type="entry name" value="AB_hydrolase_1"/>
</dbReference>